<dbReference type="PIRSF" id="PIRSF037259">
    <property type="entry name" value="EcsB_ABC"/>
    <property type="match status" value="1"/>
</dbReference>
<evidence type="ECO:0000256" key="1">
    <source>
        <dbReference type="SAM" id="Phobius"/>
    </source>
</evidence>
<keyword evidence="1" id="KW-1133">Transmembrane helix</keyword>
<keyword evidence="1" id="KW-0472">Membrane</keyword>
<feature type="transmembrane region" description="Helical" evidence="1">
    <location>
        <begin position="58"/>
        <end position="77"/>
    </location>
</feature>
<feature type="transmembrane region" description="Helical" evidence="1">
    <location>
        <begin position="316"/>
        <end position="337"/>
    </location>
</feature>
<accession>A0A0R2L4R5</accession>
<sequence>MENGMPMTDLNRLFAHRLSRHIGFLLKYLRLVFTDHFVIALFFFCGALGYAYQSGLKTLINGVWWGPALTLFVLTLTSQLGRLATLIEPADTVFLLPAETKMHAYLRHARNYSFLMGSLMQGAVWLVLLPFLAQGDQLSFTAALLILISQLLVKFSVINGHVRQAMLQTRQRRVQQLLWSWGVPVVTFTVALWVTPWLGLVLAVVSAGWSQYQLGQHWQKGQLAWHQLVNDEAARMMTLYRFFNLFTDVPQLASQVHRRRYLDPVWRLMSGKSRNPYRLLFTRGLGRDGDAFGLVIRLTVIGMLLLVFIHNQWLSLLIMLLAVYLIGFQLLPFYRQYEGNVFTHLYPISVQSRLQAFRHVLTIILTGTALALVVVDVVVNWSWQRLGIDSLALALELVIFIGWYSQLRLKKMAS</sequence>
<dbReference type="AlphaFoldDB" id="A0A0R2L4R5"/>
<gene>
    <name evidence="2" type="ORF">IV55_GL000494</name>
</gene>
<organism evidence="2 3">
    <name type="scientific">Furfurilactobacillus siliginis</name>
    <dbReference type="NCBI Taxonomy" id="348151"/>
    <lineage>
        <taxon>Bacteria</taxon>
        <taxon>Bacillati</taxon>
        <taxon>Bacillota</taxon>
        <taxon>Bacilli</taxon>
        <taxon>Lactobacillales</taxon>
        <taxon>Lactobacillaceae</taxon>
        <taxon>Furfurilactobacillus</taxon>
    </lineage>
</organism>
<keyword evidence="3" id="KW-1185">Reference proteome</keyword>
<feature type="transmembrane region" description="Helical" evidence="1">
    <location>
        <begin position="357"/>
        <end position="379"/>
    </location>
</feature>
<name>A0A0R2L4R5_9LACO</name>
<dbReference type="EMBL" id="JQCB01000014">
    <property type="protein sequence ID" value="KRN94508.1"/>
    <property type="molecule type" value="Genomic_DNA"/>
</dbReference>
<dbReference type="STRING" id="348151.IV55_GL000494"/>
<dbReference type="GO" id="GO:0016020">
    <property type="term" value="C:membrane"/>
    <property type="evidence" value="ECO:0007669"/>
    <property type="project" value="InterPro"/>
</dbReference>
<feature type="transmembrane region" description="Helical" evidence="1">
    <location>
        <begin position="291"/>
        <end position="309"/>
    </location>
</feature>
<protein>
    <submittedName>
        <fullName evidence="2">ABC transporter permease</fullName>
    </submittedName>
</protein>
<keyword evidence="1" id="KW-0812">Transmembrane</keyword>
<comment type="caution">
    <text evidence="2">The sequence shown here is derived from an EMBL/GenBank/DDBJ whole genome shotgun (WGS) entry which is preliminary data.</text>
</comment>
<dbReference type="PATRIC" id="fig|348151.3.peg.502"/>
<feature type="transmembrane region" description="Helical" evidence="1">
    <location>
        <begin position="386"/>
        <end position="405"/>
    </location>
</feature>
<feature type="transmembrane region" description="Helical" evidence="1">
    <location>
        <begin position="28"/>
        <end position="52"/>
    </location>
</feature>
<feature type="transmembrane region" description="Helical" evidence="1">
    <location>
        <begin position="112"/>
        <end position="132"/>
    </location>
</feature>
<reference evidence="2 3" key="1">
    <citation type="journal article" date="2015" name="Genome Announc.">
        <title>Expanding the biotechnology potential of lactobacilli through comparative genomics of 213 strains and associated genera.</title>
        <authorList>
            <person name="Sun Z."/>
            <person name="Harris H.M."/>
            <person name="McCann A."/>
            <person name="Guo C."/>
            <person name="Argimon S."/>
            <person name="Zhang W."/>
            <person name="Yang X."/>
            <person name="Jeffery I.B."/>
            <person name="Cooney J.C."/>
            <person name="Kagawa T.F."/>
            <person name="Liu W."/>
            <person name="Song Y."/>
            <person name="Salvetti E."/>
            <person name="Wrobel A."/>
            <person name="Rasinkangas P."/>
            <person name="Parkhill J."/>
            <person name="Rea M.C."/>
            <person name="O'Sullivan O."/>
            <person name="Ritari J."/>
            <person name="Douillard F.P."/>
            <person name="Paul Ross R."/>
            <person name="Yang R."/>
            <person name="Briner A.E."/>
            <person name="Felis G.E."/>
            <person name="de Vos W.M."/>
            <person name="Barrangou R."/>
            <person name="Klaenhammer T.R."/>
            <person name="Caufield P.W."/>
            <person name="Cui Y."/>
            <person name="Zhang H."/>
            <person name="O'Toole P.W."/>
        </authorList>
    </citation>
    <scope>NUCLEOTIDE SEQUENCE [LARGE SCALE GENOMIC DNA]</scope>
    <source>
        <strain evidence="2 3">DSM 22696</strain>
    </source>
</reference>
<feature type="transmembrane region" description="Helical" evidence="1">
    <location>
        <begin position="138"/>
        <end position="157"/>
    </location>
</feature>
<feature type="transmembrane region" description="Helical" evidence="1">
    <location>
        <begin position="178"/>
        <end position="205"/>
    </location>
</feature>
<dbReference type="Pfam" id="PF05975">
    <property type="entry name" value="EcsB"/>
    <property type="match status" value="1"/>
</dbReference>
<evidence type="ECO:0000313" key="3">
    <source>
        <dbReference type="Proteomes" id="UP000051139"/>
    </source>
</evidence>
<evidence type="ECO:0000313" key="2">
    <source>
        <dbReference type="EMBL" id="KRN94508.1"/>
    </source>
</evidence>
<proteinExistence type="predicted"/>
<dbReference type="Proteomes" id="UP000051139">
    <property type="component" value="Unassembled WGS sequence"/>
</dbReference>
<dbReference type="InterPro" id="IPR010288">
    <property type="entry name" value="EcsB_ABC"/>
</dbReference>